<dbReference type="Proteomes" id="UP001141806">
    <property type="component" value="Unassembled WGS sequence"/>
</dbReference>
<name>A0A9Q0KCR0_9MAGN</name>
<dbReference type="InterPro" id="IPR035513">
    <property type="entry name" value="Invertase/methylesterase_inhib"/>
</dbReference>
<dbReference type="Pfam" id="PF04043">
    <property type="entry name" value="PMEI"/>
    <property type="match status" value="1"/>
</dbReference>
<keyword evidence="5 7" id="KW-0063">Aspartyl esterase</keyword>
<dbReference type="OrthoDB" id="2019149at2759"/>
<dbReference type="Pfam" id="PF01095">
    <property type="entry name" value="Pectinesterase"/>
    <property type="match status" value="1"/>
</dbReference>
<dbReference type="SUPFAM" id="SSF101148">
    <property type="entry name" value="Plant invertase/pectin methylesterase inhibitor"/>
    <property type="match status" value="1"/>
</dbReference>
<dbReference type="InterPro" id="IPR033131">
    <property type="entry name" value="Pectinesterase_Asp_AS"/>
</dbReference>
<dbReference type="AlphaFoldDB" id="A0A9Q0KCR0"/>
<feature type="active site" evidence="6">
    <location>
        <position position="297"/>
    </location>
</feature>
<dbReference type="CDD" id="cd15798">
    <property type="entry name" value="PMEI-like_3"/>
    <property type="match status" value="1"/>
</dbReference>
<evidence type="ECO:0000256" key="1">
    <source>
        <dbReference type="ARBA" id="ARBA00005184"/>
    </source>
</evidence>
<evidence type="ECO:0000256" key="6">
    <source>
        <dbReference type="PROSITE-ProRule" id="PRU10040"/>
    </source>
</evidence>
<dbReference type="Gene3D" id="2.160.20.10">
    <property type="entry name" value="Single-stranded right-handed beta-helix, Pectin lyase-like"/>
    <property type="match status" value="1"/>
</dbReference>
<protein>
    <recommendedName>
        <fullName evidence="7">Pectinesterase</fullName>
        <ecNumber evidence="7">3.1.1.11</ecNumber>
    </recommendedName>
</protein>
<dbReference type="InterPro" id="IPR000070">
    <property type="entry name" value="Pectinesterase_cat"/>
</dbReference>
<dbReference type="SMART" id="SM00856">
    <property type="entry name" value="PMEI"/>
    <property type="match status" value="1"/>
</dbReference>
<accession>A0A9Q0KCR0</accession>
<evidence type="ECO:0000256" key="7">
    <source>
        <dbReference type="RuleBase" id="RU000589"/>
    </source>
</evidence>
<dbReference type="Gene3D" id="1.20.140.40">
    <property type="entry name" value="Invertase/pectin methylesterase inhibitor family protein"/>
    <property type="match status" value="1"/>
</dbReference>
<dbReference type="GO" id="GO:0004857">
    <property type="term" value="F:enzyme inhibitor activity"/>
    <property type="evidence" value="ECO:0007669"/>
    <property type="project" value="InterPro"/>
</dbReference>
<dbReference type="PANTHER" id="PTHR31707">
    <property type="entry name" value="PECTINESTERASE"/>
    <property type="match status" value="1"/>
</dbReference>
<sequence length="474" mass="52571">MKSVEAVCSPTLDKDKCIITIAPVAANASAGPKDFLRAALVATLEEVKIWIEKPSTMKNDNLGRIDNMALDDCKKVLQFGVVDLEKALAMVDDNELQVVNDENICRDEIENPELKPKLQDVIRNATQLTTNALALFLSTILRSLNIPLEVNPKPARRLLDVAEHGLLLGKPPIPNAVVAKDGNGQVKTIAAALASHPKNLPPCKYQIHGPDKKTVIEDKRNKANYSTSQNVDANDFVAKDITFQNTASPPGEQAVALNVFGYRAAFFRCKIEGYQDSLSEESHRQFYHECIISGTIDFVSGQSATIIQHSTLVVKKPDPGQQNIVSADGTSEDKDCTHTGLVFQHCKIVAEKEFLEAKPPIQSFLGRPWKEYAFAIFMQTDIGSFIDPQGWRVWKPEEPRNKNCFFVGYANSGPGARIDGRVNPWISRNSHLPQERIWIHINNKKPEKFIVPPSYRGDLWLKGTGVPFSLGLNP</sequence>
<dbReference type="GO" id="GO:0042545">
    <property type="term" value="P:cell wall modification"/>
    <property type="evidence" value="ECO:0007669"/>
    <property type="project" value="UniProtKB-UniRule"/>
</dbReference>
<gene>
    <name evidence="9" type="ORF">NE237_014761</name>
</gene>
<evidence type="ECO:0000259" key="8">
    <source>
        <dbReference type="SMART" id="SM00856"/>
    </source>
</evidence>
<dbReference type="PROSITE" id="PS00503">
    <property type="entry name" value="PECTINESTERASE_2"/>
    <property type="match status" value="1"/>
</dbReference>
<dbReference type="InterPro" id="IPR011050">
    <property type="entry name" value="Pectin_lyase_fold/virulence"/>
</dbReference>
<evidence type="ECO:0000256" key="3">
    <source>
        <dbReference type="ARBA" id="ARBA00007786"/>
    </source>
</evidence>
<keyword evidence="10" id="KW-1185">Reference proteome</keyword>
<evidence type="ECO:0000313" key="10">
    <source>
        <dbReference type="Proteomes" id="UP001141806"/>
    </source>
</evidence>
<evidence type="ECO:0000313" key="9">
    <source>
        <dbReference type="EMBL" id="KAJ4968060.1"/>
    </source>
</evidence>
<proteinExistence type="inferred from homology"/>
<evidence type="ECO:0000256" key="5">
    <source>
        <dbReference type="ARBA" id="ARBA00023085"/>
    </source>
</evidence>
<feature type="domain" description="Pectinesterase inhibitor" evidence="8">
    <location>
        <begin position="1"/>
        <end position="135"/>
    </location>
</feature>
<organism evidence="9 10">
    <name type="scientific">Protea cynaroides</name>
    <dbReference type="NCBI Taxonomy" id="273540"/>
    <lineage>
        <taxon>Eukaryota</taxon>
        <taxon>Viridiplantae</taxon>
        <taxon>Streptophyta</taxon>
        <taxon>Embryophyta</taxon>
        <taxon>Tracheophyta</taxon>
        <taxon>Spermatophyta</taxon>
        <taxon>Magnoliopsida</taxon>
        <taxon>Proteales</taxon>
        <taxon>Proteaceae</taxon>
        <taxon>Protea</taxon>
    </lineage>
</organism>
<dbReference type="SUPFAM" id="SSF51126">
    <property type="entry name" value="Pectin lyase-like"/>
    <property type="match status" value="1"/>
</dbReference>
<comment type="pathway">
    <text evidence="1 7">Glycan metabolism; pectin degradation; 2-dehydro-3-deoxy-D-gluconate from pectin: step 1/5.</text>
</comment>
<comment type="caution">
    <text evidence="9">The sequence shown here is derived from an EMBL/GenBank/DDBJ whole genome shotgun (WGS) entry which is preliminary data.</text>
</comment>
<keyword evidence="4 7" id="KW-0378">Hydrolase</keyword>
<comment type="catalytic activity">
    <reaction evidence="7">
        <text>[(1-&gt;4)-alpha-D-galacturonosyl methyl ester](n) + n H2O = [(1-&gt;4)-alpha-D-galacturonosyl](n) + n methanol + n H(+)</text>
        <dbReference type="Rhea" id="RHEA:22380"/>
        <dbReference type="Rhea" id="RHEA-COMP:14570"/>
        <dbReference type="Rhea" id="RHEA-COMP:14573"/>
        <dbReference type="ChEBI" id="CHEBI:15377"/>
        <dbReference type="ChEBI" id="CHEBI:15378"/>
        <dbReference type="ChEBI" id="CHEBI:17790"/>
        <dbReference type="ChEBI" id="CHEBI:140522"/>
        <dbReference type="ChEBI" id="CHEBI:140523"/>
        <dbReference type="EC" id="3.1.1.11"/>
    </reaction>
</comment>
<comment type="similarity">
    <text evidence="2">In the N-terminal section; belongs to the PMEI family.</text>
</comment>
<evidence type="ECO:0000256" key="2">
    <source>
        <dbReference type="ARBA" id="ARBA00006027"/>
    </source>
</evidence>
<dbReference type="EMBL" id="JAMYWD010000006">
    <property type="protein sequence ID" value="KAJ4968060.1"/>
    <property type="molecule type" value="Genomic_DNA"/>
</dbReference>
<evidence type="ECO:0000256" key="4">
    <source>
        <dbReference type="ARBA" id="ARBA00022801"/>
    </source>
</evidence>
<dbReference type="GO" id="GO:0045490">
    <property type="term" value="P:pectin catabolic process"/>
    <property type="evidence" value="ECO:0007669"/>
    <property type="project" value="UniProtKB-UniRule"/>
</dbReference>
<dbReference type="InterPro" id="IPR006501">
    <property type="entry name" value="Pectinesterase_inhib_dom"/>
</dbReference>
<dbReference type="InterPro" id="IPR012334">
    <property type="entry name" value="Pectin_lyas_fold"/>
</dbReference>
<reference evidence="9" key="1">
    <citation type="journal article" date="2023" name="Plant J.">
        <title>The genome of the king protea, Protea cynaroides.</title>
        <authorList>
            <person name="Chang J."/>
            <person name="Duong T.A."/>
            <person name="Schoeman C."/>
            <person name="Ma X."/>
            <person name="Roodt D."/>
            <person name="Barker N."/>
            <person name="Li Z."/>
            <person name="Van de Peer Y."/>
            <person name="Mizrachi E."/>
        </authorList>
    </citation>
    <scope>NUCLEOTIDE SEQUENCE</scope>
    <source>
        <tissue evidence="9">Young leaves</tissue>
    </source>
</reference>
<comment type="similarity">
    <text evidence="3">In the C-terminal section; belongs to the pectinesterase family.</text>
</comment>
<dbReference type="EC" id="3.1.1.11" evidence="7"/>
<dbReference type="GO" id="GO:0030599">
    <property type="term" value="F:pectinesterase activity"/>
    <property type="evidence" value="ECO:0007669"/>
    <property type="project" value="UniProtKB-UniRule"/>
</dbReference>